<evidence type="ECO:0000313" key="6">
    <source>
        <dbReference type="EMBL" id="HIR08840.1"/>
    </source>
</evidence>
<dbReference type="PROSITE" id="PS00356">
    <property type="entry name" value="HTH_LACI_1"/>
    <property type="match status" value="1"/>
</dbReference>
<evidence type="ECO:0000256" key="1">
    <source>
        <dbReference type="ARBA" id="ARBA00022491"/>
    </source>
</evidence>
<comment type="caution">
    <text evidence="6">The sequence shown here is derived from an EMBL/GenBank/DDBJ whole genome shotgun (WGS) entry which is preliminary data.</text>
</comment>
<dbReference type="GO" id="GO:0000976">
    <property type="term" value="F:transcription cis-regulatory region binding"/>
    <property type="evidence" value="ECO:0007669"/>
    <property type="project" value="TreeGrafter"/>
</dbReference>
<dbReference type="InterPro" id="IPR010982">
    <property type="entry name" value="Lambda_DNA-bd_dom_sf"/>
</dbReference>
<dbReference type="SUPFAM" id="SSF47413">
    <property type="entry name" value="lambda repressor-like DNA-binding domains"/>
    <property type="match status" value="1"/>
</dbReference>
<dbReference type="InterPro" id="IPR000843">
    <property type="entry name" value="HTH_LacI"/>
</dbReference>
<reference evidence="6" key="2">
    <citation type="journal article" date="2021" name="PeerJ">
        <title>Extensive microbial diversity within the chicken gut microbiome revealed by metagenomics and culture.</title>
        <authorList>
            <person name="Gilroy R."/>
            <person name="Ravi A."/>
            <person name="Getino M."/>
            <person name="Pursley I."/>
            <person name="Horton D.L."/>
            <person name="Alikhan N.F."/>
            <person name="Baker D."/>
            <person name="Gharbi K."/>
            <person name="Hall N."/>
            <person name="Watson M."/>
            <person name="Adriaenssens E.M."/>
            <person name="Foster-Nyarko E."/>
            <person name="Jarju S."/>
            <person name="Secka A."/>
            <person name="Antonio M."/>
            <person name="Oren A."/>
            <person name="Chaudhuri R.R."/>
            <person name="La Ragione R."/>
            <person name="Hildebrand F."/>
            <person name="Pallen M.J."/>
        </authorList>
    </citation>
    <scope>NUCLEOTIDE SEQUENCE</scope>
    <source>
        <strain evidence="6">ChiHjej9B8-7071</strain>
    </source>
</reference>
<dbReference type="Gene3D" id="1.10.260.40">
    <property type="entry name" value="lambda repressor-like DNA-binding domains"/>
    <property type="match status" value="1"/>
</dbReference>
<dbReference type="Pfam" id="PF13377">
    <property type="entry name" value="Peripla_BP_3"/>
    <property type="match status" value="1"/>
</dbReference>
<keyword evidence="1" id="KW-0678">Repressor</keyword>
<evidence type="ECO:0000256" key="2">
    <source>
        <dbReference type="ARBA" id="ARBA00023015"/>
    </source>
</evidence>
<dbReference type="PRINTS" id="PR00036">
    <property type="entry name" value="HTHLACI"/>
</dbReference>
<evidence type="ECO:0000313" key="7">
    <source>
        <dbReference type="Proteomes" id="UP000824258"/>
    </source>
</evidence>
<dbReference type="InterPro" id="IPR046335">
    <property type="entry name" value="LacI/GalR-like_sensor"/>
</dbReference>
<dbReference type="GO" id="GO:0003700">
    <property type="term" value="F:DNA-binding transcription factor activity"/>
    <property type="evidence" value="ECO:0007669"/>
    <property type="project" value="TreeGrafter"/>
</dbReference>
<dbReference type="Pfam" id="PF00356">
    <property type="entry name" value="LacI"/>
    <property type="match status" value="1"/>
</dbReference>
<dbReference type="PANTHER" id="PTHR30146:SF95">
    <property type="entry name" value="RIBOSE OPERON REPRESSOR"/>
    <property type="match status" value="1"/>
</dbReference>
<dbReference type="Gene3D" id="3.40.50.2300">
    <property type="match status" value="2"/>
</dbReference>
<dbReference type="InterPro" id="IPR028082">
    <property type="entry name" value="Peripla_BP_I"/>
</dbReference>
<organism evidence="6 7">
    <name type="scientific">Candidatus Avoscillospira stercoripullorum</name>
    <dbReference type="NCBI Taxonomy" id="2840709"/>
    <lineage>
        <taxon>Bacteria</taxon>
        <taxon>Bacillati</taxon>
        <taxon>Bacillota</taxon>
        <taxon>Clostridia</taxon>
        <taxon>Eubacteriales</taxon>
        <taxon>Oscillospiraceae</taxon>
        <taxon>Oscillospiraceae incertae sedis</taxon>
        <taxon>Candidatus Avoscillospira</taxon>
    </lineage>
</organism>
<dbReference type="AlphaFoldDB" id="A0A9D1A7Z1"/>
<proteinExistence type="predicted"/>
<keyword evidence="2" id="KW-0805">Transcription regulation</keyword>
<evidence type="ECO:0000256" key="3">
    <source>
        <dbReference type="ARBA" id="ARBA00023125"/>
    </source>
</evidence>
<dbReference type="CDD" id="cd01392">
    <property type="entry name" value="HTH_LacI"/>
    <property type="match status" value="1"/>
</dbReference>
<sequence>MNIREVARLAGVSPATVSRVINGTASVSEDKRARVLRAIAETEFVPNEVARTLFKGSSKTIGLLIPSMRNPYFMMLAAALDEQASRRGYRLQLQHVGYDFTREQAALQQLQAGNADGVILVPGSTRRCGDWRGYSMPMVVVDSDLPGWEVPCIYSDHYQGARMAMEHLVDCGCREIVLIRGPQSTFSGLSRYRGYQDYCLEYGICPKVVDCDYDFQAGLAMTEALLSRYPEVDGILACNDLVAISTYKILHKRKISVPDQVKLMGFDDIPFSSLMSPELSTIRQPVEDLAELAMELVLRRDLCGKEERHVLPVTLVPRETTGHK</sequence>
<accession>A0A9D1A7Z1</accession>
<evidence type="ECO:0000256" key="4">
    <source>
        <dbReference type="ARBA" id="ARBA00023163"/>
    </source>
</evidence>
<evidence type="ECO:0000259" key="5">
    <source>
        <dbReference type="PROSITE" id="PS50932"/>
    </source>
</evidence>
<dbReference type="PROSITE" id="PS50932">
    <property type="entry name" value="HTH_LACI_2"/>
    <property type="match status" value="1"/>
</dbReference>
<name>A0A9D1A7Z1_9FIRM</name>
<reference evidence="6" key="1">
    <citation type="submission" date="2020-10" db="EMBL/GenBank/DDBJ databases">
        <authorList>
            <person name="Gilroy R."/>
        </authorList>
    </citation>
    <scope>NUCLEOTIDE SEQUENCE</scope>
    <source>
        <strain evidence="6">ChiHjej9B8-7071</strain>
    </source>
</reference>
<protein>
    <submittedName>
        <fullName evidence="6">LacI family DNA-binding transcriptional regulator</fullName>
    </submittedName>
</protein>
<keyword evidence="4" id="KW-0804">Transcription</keyword>
<feature type="domain" description="HTH lacI-type" evidence="5">
    <location>
        <begin position="1"/>
        <end position="55"/>
    </location>
</feature>
<dbReference type="SUPFAM" id="SSF53822">
    <property type="entry name" value="Periplasmic binding protein-like I"/>
    <property type="match status" value="1"/>
</dbReference>
<dbReference type="SMART" id="SM00354">
    <property type="entry name" value="HTH_LACI"/>
    <property type="match status" value="1"/>
</dbReference>
<keyword evidence="3 6" id="KW-0238">DNA-binding</keyword>
<dbReference type="CDD" id="cd06291">
    <property type="entry name" value="PBP1_Qymf-like"/>
    <property type="match status" value="1"/>
</dbReference>
<dbReference type="Proteomes" id="UP000824258">
    <property type="component" value="Unassembled WGS sequence"/>
</dbReference>
<dbReference type="EMBL" id="DVGD01000008">
    <property type="protein sequence ID" value="HIR08840.1"/>
    <property type="molecule type" value="Genomic_DNA"/>
</dbReference>
<gene>
    <name evidence="6" type="ORF">IAA70_00385</name>
</gene>
<dbReference type="PANTHER" id="PTHR30146">
    <property type="entry name" value="LACI-RELATED TRANSCRIPTIONAL REPRESSOR"/>
    <property type="match status" value="1"/>
</dbReference>